<protein>
    <submittedName>
        <fullName evidence="3">GNAT family N-acetyltransferase</fullName>
    </submittedName>
</protein>
<proteinExistence type="predicted"/>
<dbReference type="KEGG" id="mard:IBG28_09280"/>
<dbReference type="Proteomes" id="UP000516370">
    <property type="component" value="Chromosome"/>
</dbReference>
<evidence type="ECO:0000313" key="4">
    <source>
        <dbReference type="Proteomes" id="UP000516370"/>
    </source>
</evidence>
<feature type="domain" description="N-acetyltransferase" evidence="2">
    <location>
        <begin position="65"/>
        <end position="113"/>
    </location>
</feature>
<name>A0A7H1JB98_9GAMM</name>
<dbReference type="EMBL" id="CP061081">
    <property type="protein sequence ID" value="QNT07764.1"/>
    <property type="molecule type" value="Genomic_DNA"/>
</dbReference>
<reference evidence="3 4" key="1">
    <citation type="submission" date="2020-09" db="EMBL/GenBank/DDBJ databases">
        <title>Complete genome sequence of an Arctic sea ice bacterium Marinomonas arctica BSI20414.</title>
        <authorList>
            <person name="Liao L."/>
            <person name="Chen B."/>
        </authorList>
    </citation>
    <scope>NUCLEOTIDE SEQUENCE [LARGE SCALE GENOMIC DNA]</scope>
    <source>
        <strain evidence="3 4">BSI20414</strain>
    </source>
</reference>
<dbReference type="AlphaFoldDB" id="A0A7H1JB98"/>
<evidence type="ECO:0000256" key="1">
    <source>
        <dbReference type="SAM" id="MobiDB-lite"/>
    </source>
</evidence>
<keyword evidence="4" id="KW-1185">Reference proteome</keyword>
<dbReference type="InterPro" id="IPR016181">
    <property type="entry name" value="Acyl_CoA_acyltransferase"/>
</dbReference>
<feature type="region of interest" description="Disordered" evidence="1">
    <location>
        <begin position="1"/>
        <end position="22"/>
    </location>
</feature>
<dbReference type="InterPro" id="IPR000182">
    <property type="entry name" value="GNAT_dom"/>
</dbReference>
<gene>
    <name evidence="3" type="ORF">IBG28_09280</name>
</gene>
<dbReference type="SUPFAM" id="SSF55729">
    <property type="entry name" value="Acyl-CoA N-acyltransferases (Nat)"/>
    <property type="match status" value="1"/>
</dbReference>
<sequence>MNTRNQVTSRSRSGSFSGTITGNVSTGLFSSREVGSAQYHHSATNRVTTVSSLTNTSGATGAHVAGVGTGLMTAVEALAARSGATKVQTSNTAPTAQPFYERVGYTPEMNQYENARNALAPSFVGDPVGLHATSKRMTATWEKPI</sequence>
<keyword evidence="3" id="KW-0808">Transferase</keyword>
<evidence type="ECO:0000259" key="2">
    <source>
        <dbReference type="Pfam" id="PF13673"/>
    </source>
</evidence>
<feature type="compositionally biased region" description="Low complexity" evidence="1">
    <location>
        <begin position="8"/>
        <end position="22"/>
    </location>
</feature>
<dbReference type="RefSeq" id="WP_111607592.1">
    <property type="nucleotide sequence ID" value="NZ_BMLJ01000006.1"/>
</dbReference>
<dbReference type="GO" id="GO:0016747">
    <property type="term" value="F:acyltransferase activity, transferring groups other than amino-acyl groups"/>
    <property type="evidence" value="ECO:0007669"/>
    <property type="project" value="InterPro"/>
</dbReference>
<accession>A0A7H1JB98</accession>
<evidence type="ECO:0000313" key="3">
    <source>
        <dbReference type="EMBL" id="QNT07764.1"/>
    </source>
</evidence>
<dbReference type="Pfam" id="PF13673">
    <property type="entry name" value="Acetyltransf_10"/>
    <property type="match status" value="1"/>
</dbReference>
<dbReference type="Gene3D" id="3.40.630.30">
    <property type="match status" value="1"/>
</dbReference>
<organism evidence="3 4">
    <name type="scientific">Marinomonas arctica</name>
    <dbReference type="NCBI Taxonomy" id="383750"/>
    <lineage>
        <taxon>Bacteria</taxon>
        <taxon>Pseudomonadati</taxon>
        <taxon>Pseudomonadota</taxon>
        <taxon>Gammaproteobacteria</taxon>
        <taxon>Oceanospirillales</taxon>
        <taxon>Oceanospirillaceae</taxon>
        <taxon>Marinomonas</taxon>
    </lineage>
</organism>